<sequence length="70" mass="7486">MSLAHNENWDTEEKPYQKSISSAVCLVSLKAFPIVNLDSPPPLPLRAAATCPCIVLAAPVDFFSAVVSDV</sequence>
<gene>
    <name evidence="1" type="ORF">E6O75_ATG03188</name>
</gene>
<organism evidence="1 2">
    <name type="scientific">Venturia nashicola</name>
    <dbReference type="NCBI Taxonomy" id="86259"/>
    <lineage>
        <taxon>Eukaryota</taxon>
        <taxon>Fungi</taxon>
        <taxon>Dikarya</taxon>
        <taxon>Ascomycota</taxon>
        <taxon>Pezizomycotina</taxon>
        <taxon>Dothideomycetes</taxon>
        <taxon>Pleosporomycetidae</taxon>
        <taxon>Venturiales</taxon>
        <taxon>Venturiaceae</taxon>
        <taxon>Venturia</taxon>
    </lineage>
</organism>
<accession>A0A4Z1PM14</accession>
<reference evidence="1 2" key="1">
    <citation type="submission" date="2019-04" db="EMBL/GenBank/DDBJ databases">
        <title>High contiguity whole genome sequence and gene annotation resource for two Venturia nashicola isolates.</title>
        <authorList>
            <person name="Prokchorchik M."/>
            <person name="Won K."/>
            <person name="Lee Y."/>
            <person name="Choi E.D."/>
            <person name="Segonzac C."/>
            <person name="Sohn K.H."/>
        </authorList>
    </citation>
    <scope>NUCLEOTIDE SEQUENCE [LARGE SCALE GENOMIC DNA]</scope>
    <source>
        <strain evidence="1 2">PRI2</strain>
    </source>
</reference>
<dbReference type="Proteomes" id="UP000298493">
    <property type="component" value="Unassembled WGS sequence"/>
</dbReference>
<keyword evidence="2" id="KW-1185">Reference proteome</keyword>
<proteinExistence type="predicted"/>
<protein>
    <submittedName>
        <fullName evidence="1">Uncharacterized protein</fullName>
    </submittedName>
</protein>
<dbReference type="AlphaFoldDB" id="A0A4Z1PM14"/>
<evidence type="ECO:0000313" key="1">
    <source>
        <dbReference type="EMBL" id="TID23552.1"/>
    </source>
</evidence>
<dbReference type="EMBL" id="SNSC02000006">
    <property type="protein sequence ID" value="TID23552.1"/>
    <property type="molecule type" value="Genomic_DNA"/>
</dbReference>
<name>A0A4Z1PM14_9PEZI</name>
<comment type="caution">
    <text evidence="1">The sequence shown here is derived from an EMBL/GenBank/DDBJ whole genome shotgun (WGS) entry which is preliminary data.</text>
</comment>
<evidence type="ECO:0000313" key="2">
    <source>
        <dbReference type="Proteomes" id="UP000298493"/>
    </source>
</evidence>